<dbReference type="Proteomes" id="UP000324800">
    <property type="component" value="Unassembled WGS sequence"/>
</dbReference>
<dbReference type="EMBL" id="SNRW01011996">
    <property type="protein sequence ID" value="KAA6374417.1"/>
    <property type="molecule type" value="Genomic_DNA"/>
</dbReference>
<feature type="non-terminal residue" evidence="1">
    <location>
        <position position="169"/>
    </location>
</feature>
<evidence type="ECO:0000313" key="2">
    <source>
        <dbReference type="Proteomes" id="UP000324800"/>
    </source>
</evidence>
<accession>A0A5J4UVQ1</accession>
<gene>
    <name evidence="1" type="ORF">EZS28_030054</name>
</gene>
<sequence>MILQLVAGSSSIRRQRIQHKFEESKTIYAFTYTIDTENTCHSPEKQIRGVIVVPIQNGQIRDHLLREMTVKEVVLGLAEEVLEKGKTIVDLNIHLPSDKIKAEIWRKKRAGLHIFSNYIFKKKLELPDILNKRADVILANCLTLREKQERKSKLEELRKIRIHVGVALN</sequence>
<organism evidence="1 2">
    <name type="scientific">Streblomastix strix</name>
    <dbReference type="NCBI Taxonomy" id="222440"/>
    <lineage>
        <taxon>Eukaryota</taxon>
        <taxon>Metamonada</taxon>
        <taxon>Preaxostyla</taxon>
        <taxon>Oxymonadida</taxon>
        <taxon>Streblomastigidae</taxon>
        <taxon>Streblomastix</taxon>
    </lineage>
</organism>
<evidence type="ECO:0000313" key="1">
    <source>
        <dbReference type="EMBL" id="KAA6374417.1"/>
    </source>
</evidence>
<dbReference type="AlphaFoldDB" id="A0A5J4UVQ1"/>
<protein>
    <submittedName>
        <fullName evidence="1">Uncharacterized protein</fullName>
    </submittedName>
</protein>
<name>A0A5J4UVQ1_9EUKA</name>
<comment type="caution">
    <text evidence="1">The sequence shown here is derived from an EMBL/GenBank/DDBJ whole genome shotgun (WGS) entry which is preliminary data.</text>
</comment>
<proteinExistence type="predicted"/>
<reference evidence="1 2" key="1">
    <citation type="submission" date="2019-03" db="EMBL/GenBank/DDBJ databases">
        <title>Single cell metagenomics reveals metabolic interactions within the superorganism composed of flagellate Streblomastix strix and complex community of Bacteroidetes bacteria on its surface.</title>
        <authorList>
            <person name="Treitli S.C."/>
            <person name="Kolisko M."/>
            <person name="Husnik F."/>
            <person name="Keeling P."/>
            <person name="Hampl V."/>
        </authorList>
    </citation>
    <scope>NUCLEOTIDE SEQUENCE [LARGE SCALE GENOMIC DNA]</scope>
    <source>
        <strain evidence="1">ST1C</strain>
    </source>
</reference>